<feature type="compositionally biased region" description="Gly residues" evidence="1">
    <location>
        <begin position="210"/>
        <end position="230"/>
    </location>
</feature>
<evidence type="ECO:0000313" key="3">
    <source>
        <dbReference type="Proteomes" id="UP001148838"/>
    </source>
</evidence>
<gene>
    <name evidence="2" type="ORF">ANN_14838</name>
</gene>
<feature type="region of interest" description="Disordered" evidence="1">
    <location>
        <begin position="192"/>
        <end position="235"/>
    </location>
</feature>
<dbReference type="Proteomes" id="UP001148838">
    <property type="component" value="Unassembled WGS sequence"/>
</dbReference>
<name>A0ABQ8SXD1_PERAM</name>
<organism evidence="2 3">
    <name type="scientific">Periplaneta americana</name>
    <name type="common">American cockroach</name>
    <name type="synonym">Blatta americana</name>
    <dbReference type="NCBI Taxonomy" id="6978"/>
    <lineage>
        <taxon>Eukaryota</taxon>
        <taxon>Metazoa</taxon>
        <taxon>Ecdysozoa</taxon>
        <taxon>Arthropoda</taxon>
        <taxon>Hexapoda</taxon>
        <taxon>Insecta</taxon>
        <taxon>Pterygota</taxon>
        <taxon>Neoptera</taxon>
        <taxon>Polyneoptera</taxon>
        <taxon>Dictyoptera</taxon>
        <taxon>Blattodea</taxon>
        <taxon>Blattoidea</taxon>
        <taxon>Blattidae</taxon>
        <taxon>Blattinae</taxon>
        <taxon>Periplaneta</taxon>
    </lineage>
</organism>
<dbReference type="EMBL" id="JAJSOF020000019">
    <property type="protein sequence ID" value="KAJ4438884.1"/>
    <property type="molecule type" value="Genomic_DNA"/>
</dbReference>
<accession>A0ABQ8SXD1</accession>
<protein>
    <submittedName>
        <fullName evidence="2">Uncharacterized protein</fullName>
    </submittedName>
</protein>
<feature type="compositionally biased region" description="Acidic residues" evidence="1">
    <location>
        <begin position="192"/>
        <end position="209"/>
    </location>
</feature>
<keyword evidence="3" id="KW-1185">Reference proteome</keyword>
<sequence length="288" mass="32132">MDLREVGYDDRDWINLAQDRDRWRAYIISSSNRVKEDLSEQSGIWTLCTLTCYLATCGHHILLEVNEGSNHEWGYHIDFQQNVVPQVARCSANDNSAYRCSANDNSAYRCSANDKSALYRYKTASIDYSRISNRKRISEKSRRLEIQYCRRSTAEREAVAADCYADTVGDYYANIANDAAANKVPVCSSAVTDEDENLEVDDNDDDDDGGGGGGGGGGSGVGGDGGGGGSDNDNVHTESKFLKKIMMMLLRMMQLYKIMNIFEETTMRDNEACEEDDEASMMIQHGRF</sequence>
<comment type="caution">
    <text evidence="2">The sequence shown here is derived from an EMBL/GenBank/DDBJ whole genome shotgun (WGS) entry which is preliminary data.</text>
</comment>
<evidence type="ECO:0000313" key="2">
    <source>
        <dbReference type="EMBL" id="KAJ4438884.1"/>
    </source>
</evidence>
<reference evidence="2 3" key="1">
    <citation type="journal article" date="2022" name="Allergy">
        <title>Genome assembly and annotation of Periplaneta americana reveal a comprehensive cockroach allergen profile.</title>
        <authorList>
            <person name="Wang L."/>
            <person name="Xiong Q."/>
            <person name="Saelim N."/>
            <person name="Wang L."/>
            <person name="Nong W."/>
            <person name="Wan A.T."/>
            <person name="Shi M."/>
            <person name="Liu X."/>
            <person name="Cao Q."/>
            <person name="Hui J.H.L."/>
            <person name="Sookrung N."/>
            <person name="Leung T.F."/>
            <person name="Tungtrongchitr A."/>
            <person name="Tsui S.K.W."/>
        </authorList>
    </citation>
    <scope>NUCLEOTIDE SEQUENCE [LARGE SCALE GENOMIC DNA]</scope>
    <source>
        <strain evidence="2">PWHHKU_190912</strain>
    </source>
</reference>
<proteinExistence type="predicted"/>
<evidence type="ECO:0000256" key="1">
    <source>
        <dbReference type="SAM" id="MobiDB-lite"/>
    </source>
</evidence>